<evidence type="ECO:0000313" key="2">
    <source>
        <dbReference type="Proteomes" id="UP001273350"/>
    </source>
</evidence>
<name>A0ABU4R6E6_9FLAO</name>
<dbReference type="RefSeq" id="WP_230002456.1">
    <property type="nucleotide sequence ID" value="NZ_CP087134.1"/>
</dbReference>
<proteinExistence type="predicted"/>
<organism evidence="1 2">
    <name type="scientific">Flavobacterium cupriresistens</name>
    <dbReference type="NCBI Taxonomy" id="2893885"/>
    <lineage>
        <taxon>Bacteria</taxon>
        <taxon>Pseudomonadati</taxon>
        <taxon>Bacteroidota</taxon>
        <taxon>Flavobacteriia</taxon>
        <taxon>Flavobacteriales</taxon>
        <taxon>Flavobacteriaceae</taxon>
        <taxon>Flavobacterium</taxon>
    </lineage>
</organism>
<accession>A0ABU4R6E6</accession>
<gene>
    <name evidence="1" type="ORF">SGQ83_02225</name>
</gene>
<keyword evidence="2" id="KW-1185">Reference proteome</keyword>
<protein>
    <submittedName>
        <fullName evidence="1">Uncharacterized protein</fullName>
    </submittedName>
</protein>
<evidence type="ECO:0000313" key="1">
    <source>
        <dbReference type="EMBL" id="MDX6188151.1"/>
    </source>
</evidence>
<reference evidence="1 2" key="1">
    <citation type="submission" date="2023-11" db="EMBL/GenBank/DDBJ databases">
        <title>Unpublished Manusciprt.</title>
        <authorList>
            <person name="Saticioglu I.B."/>
            <person name="Ay H."/>
            <person name="Ajmi N."/>
            <person name="Altun S."/>
            <person name="Duman M."/>
        </authorList>
    </citation>
    <scope>NUCLEOTIDE SEQUENCE [LARGE SCALE GENOMIC DNA]</scope>
    <source>
        <strain evidence="1 2">Fl-318</strain>
    </source>
</reference>
<dbReference type="EMBL" id="JAWXVI010000001">
    <property type="protein sequence ID" value="MDX6188151.1"/>
    <property type="molecule type" value="Genomic_DNA"/>
</dbReference>
<dbReference type="Proteomes" id="UP001273350">
    <property type="component" value="Unassembled WGS sequence"/>
</dbReference>
<comment type="caution">
    <text evidence="1">The sequence shown here is derived from an EMBL/GenBank/DDBJ whole genome shotgun (WGS) entry which is preliminary data.</text>
</comment>
<sequence>MKNDLEGFRWMKYKNGKSYFAIVNLDIKKNGIKNEIVENYSGTGFSNQGIDVGAEGMGTWKKGLRNGLEFIVSKSSCFWTITINGLYGKPVTDTNPAIIGYTGILAFLEEAKVVIDEVDLEELERFVYHSWDNGNAEKIPNFEEKLFL</sequence>